<sequence>MVHPLQLNSVRTEDYHTAGEPFRIVTIDDAAGSGMTVAQRRVLAQSGADGLDRLRQFLCNEPRGHADMYGGFVVPPDDDGADFGVLFWHKDGFSTACGHGTIALGVWAVETGRITATDNKIVPVTIDVPSGRVVALVEHEAGLIQRVTFRNVASHVIARDVPITVLGRSIRADLSFSGAIYASVPAKAFGLAVTPEHYTDLIAAGRAVKWALNDSPLAQHSTDPRLSGVYGTILYDELGRMPRGPHQRNVTVFADGEVDRSPCGSGTGARVALLAADGTLQPGEELTHDSIIGTRFTARFTAAAPSTPENTATSAAPGTPTSPPGLGVGGPSGLGTDGPSGLGTDGPSGLGTDGPSGAIIPEVTGLAHATGTHVFRLDPHDELDTGFVLR</sequence>
<comment type="similarity">
    <text evidence="1">Belongs to the proline racemase family.</text>
</comment>
<dbReference type="AlphaFoldDB" id="A0A2A6FUT9"/>
<protein>
    <recommendedName>
        <fullName evidence="5">Proline racemase</fullName>
    </recommendedName>
</protein>
<evidence type="ECO:0008006" key="5">
    <source>
        <dbReference type="Google" id="ProtNLM"/>
    </source>
</evidence>
<proteinExistence type="inferred from homology"/>
<dbReference type="Pfam" id="PF05544">
    <property type="entry name" value="Pro_racemase"/>
    <property type="match status" value="1"/>
</dbReference>
<dbReference type="PANTHER" id="PTHR33442">
    <property type="entry name" value="TRANS-3-HYDROXY-L-PROLINE DEHYDRATASE"/>
    <property type="match status" value="1"/>
</dbReference>
<feature type="compositionally biased region" description="Polar residues" evidence="2">
    <location>
        <begin position="307"/>
        <end position="316"/>
    </location>
</feature>
<evidence type="ECO:0000256" key="2">
    <source>
        <dbReference type="SAM" id="MobiDB-lite"/>
    </source>
</evidence>
<dbReference type="InterPro" id="IPR008794">
    <property type="entry name" value="Pro_racemase_fam"/>
</dbReference>
<feature type="region of interest" description="Disordered" evidence="2">
    <location>
        <begin position="303"/>
        <end position="360"/>
    </location>
</feature>
<comment type="caution">
    <text evidence="3">The sequence shown here is derived from an EMBL/GenBank/DDBJ whole genome shotgun (WGS) entry which is preliminary data.</text>
</comment>
<dbReference type="SFLD" id="SFLDS00028">
    <property type="entry name" value="Proline_Racemase"/>
    <property type="match status" value="1"/>
</dbReference>
<evidence type="ECO:0000313" key="3">
    <source>
        <dbReference type="EMBL" id="PDQ36410.1"/>
    </source>
</evidence>
<dbReference type="EMBL" id="NAEP01000015">
    <property type="protein sequence ID" value="PDQ36410.1"/>
    <property type="molecule type" value="Genomic_DNA"/>
</dbReference>
<feature type="compositionally biased region" description="Gly residues" evidence="2">
    <location>
        <begin position="326"/>
        <end position="354"/>
    </location>
</feature>
<gene>
    <name evidence="3" type="ORF">B5766_00880</name>
</gene>
<dbReference type="Proteomes" id="UP000219994">
    <property type="component" value="Unassembled WGS sequence"/>
</dbReference>
<reference evidence="4" key="1">
    <citation type="submission" date="2017-03" db="EMBL/GenBank/DDBJ databases">
        <authorList>
            <person name="Lund M.B."/>
        </authorList>
    </citation>
    <scope>NUCLEOTIDE SEQUENCE [LARGE SCALE GENOMIC DNA]</scope>
</reference>
<dbReference type="GO" id="GO:0016836">
    <property type="term" value="F:hydro-lyase activity"/>
    <property type="evidence" value="ECO:0007669"/>
    <property type="project" value="TreeGrafter"/>
</dbReference>
<dbReference type="PANTHER" id="PTHR33442:SF1">
    <property type="entry name" value="TRANS-3-HYDROXY-L-PROLINE DEHYDRATASE"/>
    <property type="match status" value="1"/>
</dbReference>
<name>A0A2A6FUT9_9MICO</name>
<dbReference type="PIRSF" id="PIRSF029792">
    <property type="entry name" value="Pro_racemase"/>
    <property type="match status" value="1"/>
</dbReference>
<organism evidence="3 4">
    <name type="scientific">Candidatus Lumbricidiphila eiseniae</name>
    <dbReference type="NCBI Taxonomy" id="1969409"/>
    <lineage>
        <taxon>Bacteria</taxon>
        <taxon>Bacillati</taxon>
        <taxon>Actinomycetota</taxon>
        <taxon>Actinomycetes</taxon>
        <taxon>Micrococcales</taxon>
        <taxon>Microbacteriaceae</taxon>
        <taxon>Candidatus Lumbricidiphila</taxon>
    </lineage>
</organism>
<dbReference type="SUPFAM" id="SSF54506">
    <property type="entry name" value="Diaminopimelate epimerase-like"/>
    <property type="match status" value="1"/>
</dbReference>
<evidence type="ECO:0000313" key="4">
    <source>
        <dbReference type="Proteomes" id="UP000219994"/>
    </source>
</evidence>
<evidence type="ECO:0000256" key="1">
    <source>
        <dbReference type="ARBA" id="ARBA00007529"/>
    </source>
</evidence>
<dbReference type="Gene3D" id="3.10.310.10">
    <property type="entry name" value="Diaminopimelate Epimerase, Chain A, domain 1"/>
    <property type="match status" value="2"/>
</dbReference>
<accession>A0A2A6FUT9</accession>